<evidence type="ECO:0000256" key="2">
    <source>
        <dbReference type="SAM" id="Phobius"/>
    </source>
</evidence>
<keyword evidence="2" id="KW-1133">Transmembrane helix</keyword>
<feature type="compositionally biased region" description="Low complexity" evidence="1">
    <location>
        <begin position="710"/>
        <end position="731"/>
    </location>
</feature>
<feature type="transmembrane region" description="Helical" evidence="2">
    <location>
        <begin position="184"/>
        <end position="205"/>
    </location>
</feature>
<dbReference type="AlphaFoldDB" id="A0A2U1AUJ8"/>
<name>A0A2U1AUJ8_9BACT</name>
<feature type="transmembrane region" description="Helical" evidence="2">
    <location>
        <begin position="280"/>
        <end position="300"/>
    </location>
</feature>
<feature type="transmembrane region" description="Helical" evidence="2">
    <location>
        <begin position="211"/>
        <end position="235"/>
    </location>
</feature>
<keyword evidence="2" id="KW-0472">Membrane</keyword>
<sequence>MKFQGGGQPEALSEHWVVRFADGDREVDSTELFDRLIAGEISAATPVRSVASGSGFRELRAVPGLAECAAGVIALYCNCLKYMLVCFPSLLLIALGRFGLTLVDCGSFRLYEPQGTILAVLYAWLGFLGMMQVCNLFCYGRTNVEPVRMMMLLIPYWNLWDGPRYFRERIVGLRAQLRIWEWRVLSAGNVCIGVFAALFTLSLWIAPAEILSGVCFAGLVLSMTGSWLGLCPLLIRKLRRLKQKNPLPKPPRGVFLRLPEPLRTARRWGKQQLGGSWREAGIGLLIGLAALLVGFGPPWLANEYRWREVVREHPQLRLTRQQLSTPLPPGPYASSAVKATDVPEHEHEERVAENRDYAMRFTGSIDPEFRKRAEASYLRYTPVFERLDRKLREFPAWGFPVENNGEGRTKQDVAYALVRLTGFFREKDRIARRNGEAVDWNRTRERFDRFRGYLRENDEEVQHYSYLIDLSRMRGLEEQARDLDAENLRQEIAYFREEEKEVAELFARELAWRYAGSEALEWGGAVQRPFIRMRKFRPVQRAIRLAGKDFSEVREAVEQYAKEFDGTWKQLLLQAPGSRDIVTVSRHRLVCRLGYAGAALELYRRRYGGYPDSLRQLVPEFLPEVPSDPFDGEPLRYRAGIVEISRSDIHREGGRFVKVNRTVAEPGARLYSIGPDLTDDGGRDWSAAGSDSCDLSFTLSAAGEVLRAKSSSSSKASVSPSGTSGGSVPAR</sequence>
<evidence type="ECO:0000313" key="4">
    <source>
        <dbReference type="Proteomes" id="UP000245959"/>
    </source>
</evidence>
<reference evidence="3 4" key="1">
    <citation type="submission" date="2018-04" db="EMBL/GenBank/DDBJ databases">
        <title>Genomic Encyclopedia of Type Strains, Phase IV (KMG-IV): sequencing the most valuable type-strain genomes for metagenomic binning, comparative biology and taxonomic classification.</title>
        <authorList>
            <person name="Goeker M."/>
        </authorList>
    </citation>
    <scope>NUCLEOTIDE SEQUENCE [LARGE SCALE GENOMIC DNA]</scope>
    <source>
        <strain evidence="3 4">DSM 14823</strain>
    </source>
</reference>
<gene>
    <name evidence="3" type="ORF">C8D82_11896</name>
</gene>
<feature type="region of interest" description="Disordered" evidence="1">
    <location>
        <begin position="322"/>
        <end position="344"/>
    </location>
</feature>
<protein>
    <submittedName>
        <fullName evidence="3">Uncharacterized protein</fullName>
    </submittedName>
</protein>
<dbReference type="Proteomes" id="UP000245959">
    <property type="component" value="Unassembled WGS sequence"/>
</dbReference>
<feature type="transmembrane region" description="Helical" evidence="2">
    <location>
        <begin position="120"/>
        <end position="140"/>
    </location>
</feature>
<proteinExistence type="predicted"/>
<dbReference type="EMBL" id="QEKH01000018">
    <property type="protein sequence ID" value="PVY40095.1"/>
    <property type="molecule type" value="Genomic_DNA"/>
</dbReference>
<keyword evidence="2" id="KW-0812">Transmembrane</keyword>
<comment type="caution">
    <text evidence="3">The sequence shown here is derived from an EMBL/GenBank/DDBJ whole genome shotgun (WGS) entry which is preliminary data.</text>
</comment>
<feature type="region of interest" description="Disordered" evidence="1">
    <location>
        <begin position="708"/>
        <end position="731"/>
    </location>
</feature>
<accession>A0A2U1AUJ8</accession>
<feature type="transmembrane region" description="Helical" evidence="2">
    <location>
        <begin position="82"/>
        <end position="100"/>
    </location>
</feature>
<evidence type="ECO:0000313" key="3">
    <source>
        <dbReference type="EMBL" id="PVY40095.1"/>
    </source>
</evidence>
<organism evidence="3 4">
    <name type="scientific">Victivallis vadensis</name>
    <dbReference type="NCBI Taxonomy" id="172901"/>
    <lineage>
        <taxon>Bacteria</taxon>
        <taxon>Pseudomonadati</taxon>
        <taxon>Lentisphaerota</taxon>
        <taxon>Lentisphaeria</taxon>
        <taxon>Victivallales</taxon>
        <taxon>Victivallaceae</taxon>
        <taxon>Victivallis</taxon>
    </lineage>
</organism>
<evidence type="ECO:0000256" key="1">
    <source>
        <dbReference type="SAM" id="MobiDB-lite"/>
    </source>
</evidence>
<keyword evidence="4" id="KW-1185">Reference proteome</keyword>